<dbReference type="EMBL" id="BKCJ010340793">
    <property type="protein sequence ID" value="GEZ91062.1"/>
    <property type="molecule type" value="Genomic_DNA"/>
</dbReference>
<evidence type="ECO:0000256" key="1">
    <source>
        <dbReference type="SAM" id="Coils"/>
    </source>
</evidence>
<comment type="caution">
    <text evidence="3">The sequence shown here is derived from an EMBL/GenBank/DDBJ whole genome shotgun (WGS) entry which is preliminary data.</text>
</comment>
<feature type="region of interest" description="Disordered" evidence="2">
    <location>
        <begin position="274"/>
        <end position="312"/>
    </location>
</feature>
<feature type="coiled-coil region" evidence="1">
    <location>
        <begin position="175"/>
        <end position="202"/>
    </location>
</feature>
<evidence type="ECO:0000256" key="2">
    <source>
        <dbReference type="SAM" id="MobiDB-lite"/>
    </source>
</evidence>
<evidence type="ECO:0000313" key="3">
    <source>
        <dbReference type="EMBL" id="GEZ91062.1"/>
    </source>
</evidence>
<feature type="compositionally biased region" description="Polar residues" evidence="2">
    <location>
        <begin position="274"/>
        <end position="298"/>
    </location>
</feature>
<gene>
    <name evidence="3" type="ORF">Tci_563035</name>
</gene>
<proteinExistence type="predicted"/>
<sequence length="312" mass="35071">MGWLRERCRSGLGAVGCTGLSWDRSLNSGEIRREIGWVLLGQGYSRESLKAGVFVVHPGSVAARIKEMKSKTRKGSSWPYVKRKLASRPSSSRAAIVDNTVNMRACKFLYVIEKMSGEANVIKAKERSREEECEGLRVKCEAAMAEFDQNPAVLDLWENISSLTVDVKEHKEADKVRLDAVKASLRREVKELKKDRRDVVSKVVPYVTIELVYSDELGKLIGYRSSYQKDHTQARNDLDIATFPWLDEFVPDVTTMIETLLLKKPPMLQKHVPSRTQIHVPSSQKATPSFAPSLNLMSPPTDLVMPSPSLLE</sequence>
<name>A0A699IW95_TANCI</name>
<dbReference type="AlphaFoldDB" id="A0A699IW95"/>
<organism evidence="3">
    <name type="scientific">Tanacetum cinerariifolium</name>
    <name type="common">Dalmatian daisy</name>
    <name type="synonym">Chrysanthemum cinerariifolium</name>
    <dbReference type="NCBI Taxonomy" id="118510"/>
    <lineage>
        <taxon>Eukaryota</taxon>
        <taxon>Viridiplantae</taxon>
        <taxon>Streptophyta</taxon>
        <taxon>Embryophyta</taxon>
        <taxon>Tracheophyta</taxon>
        <taxon>Spermatophyta</taxon>
        <taxon>Magnoliopsida</taxon>
        <taxon>eudicotyledons</taxon>
        <taxon>Gunneridae</taxon>
        <taxon>Pentapetalae</taxon>
        <taxon>asterids</taxon>
        <taxon>campanulids</taxon>
        <taxon>Asterales</taxon>
        <taxon>Asteraceae</taxon>
        <taxon>Asteroideae</taxon>
        <taxon>Anthemideae</taxon>
        <taxon>Anthemidinae</taxon>
        <taxon>Tanacetum</taxon>
    </lineage>
</organism>
<accession>A0A699IW95</accession>
<keyword evidence="1" id="KW-0175">Coiled coil</keyword>
<reference evidence="3" key="1">
    <citation type="journal article" date="2019" name="Sci. Rep.">
        <title>Draft genome of Tanacetum cinerariifolium, the natural source of mosquito coil.</title>
        <authorList>
            <person name="Yamashiro T."/>
            <person name="Shiraishi A."/>
            <person name="Satake H."/>
            <person name="Nakayama K."/>
        </authorList>
    </citation>
    <scope>NUCLEOTIDE SEQUENCE</scope>
</reference>
<protein>
    <submittedName>
        <fullName evidence="3">Uncharacterized protein</fullName>
    </submittedName>
</protein>